<feature type="domain" description="ABC transporter" evidence="1">
    <location>
        <begin position="65"/>
        <end position="166"/>
    </location>
</feature>
<gene>
    <name evidence="2" type="ORF">SE17_43920</name>
</gene>
<organism evidence="2 3">
    <name type="scientific">Kouleothrix aurantiaca</name>
    <dbReference type="NCBI Taxonomy" id="186479"/>
    <lineage>
        <taxon>Bacteria</taxon>
        <taxon>Bacillati</taxon>
        <taxon>Chloroflexota</taxon>
        <taxon>Chloroflexia</taxon>
        <taxon>Chloroflexales</taxon>
        <taxon>Roseiflexineae</taxon>
        <taxon>Roseiflexaceae</taxon>
        <taxon>Kouleothrix</taxon>
    </lineage>
</organism>
<evidence type="ECO:0000313" key="3">
    <source>
        <dbReference type="Proteomes" id="UP000050509"/>
    </source>
</evidence>
<dbReference type="GO" id="GO:0004386">
    <property type="term" value="F:helicase activity"/>
    <property type="evidence" value="ECO:0007669"/>
    <property type="project" value="UniProtKB-KW"/>
</dbReference>
<keyword evidence="2" id="KW-0067">ATP-binding</keyword>
<keyword evidence="3" id="KW-1185">Reference proteome</keyword>
<evidence type="ECO:0000259" key="1">
    <source>
        <dbReference type="Pfam" id="PF00005"/>
    </source>
</evidence>
<evidence type="ECO:0000313" key="2">
    <source>
        <dbReference type="EMBL" id="KPV45887.1"/>
    </source>
</evidence>
<dbReference type="InterPro" id="IPR003439">
    <property type="entry name" value="ABC_transporter-like_ATP-bd"/>
</dbReference>
<dbReference type="Gene3D" id="3.40.50.300">
    <property type="entry name" value="P-loop containing nucleotide triphosphate hydrolases"/>
    <property type="match status" value="1"/>
</dbReference>
<keyword evidence="2" id="KW-0378">Hydrolase</keyword>
<dbReference type="PANTHER" id="PTHR24221">
    <property type="entry name" value="ATP-BINDING CASSETTE SUB-FAMILY B"/>
    <property type="match status" value="1"/>
</dbReference>
<accession>A0A0P9F350</accession>
<dbReference type="Proteomes" id="UP000050509">
    <property type="component" value="Unassembled WGS sequence"/>
</dbReference>
<dbReference type="GO" id="GO:0005524">
    <property type="term" value="F:ATP binding"/>
    <property type="evidence" value="ECO:0007669"/>
    <property type="project" value="InterPro"/>
</dbReference>
<dbReference type="InterPro" id="IPR027417">
    <property type="entry name" value="P-loop_NTPase"/>
</dbReference>
<dbReference type="GO" id="GO:0034040">
    <property type="term" value="F:ATPase-coupled lipid transmembrane transporter activity"/>
    <property type="evidence" value="ECO:0007669"/>
    <property type="project" value="TreeGrafter"/>
</dbReference>
<dbReference type="GO" id="GO:0016887">
    <property type="term" value="F:ATP hydrolysis activity"/>
    <property type="evidence" value="ECO:0007669"/>
    <property type="project" value="InterPro"/>
</dbReference>
<dbReference type="Pfam" id="PF00005">
    <property type="entry name" value="ABC_tran"/>
    <property type="match status" value="1"/>
</dbReference>
<name>A0A0P9F350_9CHLR</name>
<dbReference type="EMBL" id="LJCR01003686">
    <property type="protein sequence ID" value="KPV45887.1"/>
    <property type="molecule type" value="Genomic_DNA"/>
</dbReference>
<feature type="non-terminal residue" evidence="2">
    <location>
        <position position="173"/>
    </location>
</feature>
<sequence>PVEERMRQLDDLQQATASIGRVQELFATAPQIADASPPARLPDGPLSVELSAVSFAYPGDALVLRGVDTLLPAGSVLGVLGRTGSGKTTLTRLLLRLYDPTAGAVRLGGVDLRQVPNAVLRARVAVVTQDIQLFSATVRENLTFFDGSISDAHILAALDTLGMGEWLRALHGV</sequence>
<feature type="non-terminal residue" evidence="2">
    <location>
        <position position="1"/>
    </location>
</feature>
<dbReference type="AlphaFoldDB" id="A0A0P9F350"/>
<keyword evidence="2" id="KW-0347">Helicase</keyword>
<reference evidence="2 3" key="1">
    <citation type="submission" date="2015-09" db="EMBL/GenBank/DDBJ databases">
        <title>Draft genome sequence of Kouleothrix aurantiaca JCM 19913.</title>
        <authorList>
            <person name="Hemp J."/>
        </authorList>
    </citation>
    <scope>NUCLEOTIDE SEQUENCE [LARGE SCALE GENOMIC DNA]</scope>
    <source>
        <strain evidence="2 3">COM-B</strain>
    </source>
</reference>
<comment type="caution">
    <text evidence="2">The sequence shown here is derived from an EMBL/GenBank/DDBJ whole genome shotgun (WGS) entry which is preliminary data.</text>
</comment>
<dbReference type="SUPFAM" id="SSF52540">
    <property type="entry name" value="P-loop containing nucleoside triphosphate hydrolases"/>
    <property type="match status" value="1"/>
</dbReference>
<keyword evidence="2" id="KW-0547">Nucleotide-binding</keyword>
<dbReference type="PANTHER" id="PTHR24221:SF654">
    <property type="entry name" value="ATP-BINDING CASSETTE SUB-FAMILY B MEMBER 6"/>
    <property type="match status" value="1"/>
</dbReference>
<protein>
    <submittedName>
        <fullName evidence="2">Helicase</fullName>
    </submittedName>
</protein>
<proteinExistence type="predicted"/>
<dbReference type="InterPro" id="IPR039421">
    <property type="entry name" value="Type_1_exporter"/>
</dbReference>